<protein>
    <recommendedName>
        <fullName evidence="1">Altered inheritance of mitochondria protein 6</fullName>
    </recommendedName>
</protein>
<evidence type="ECO:0000256" key="1">
    <source>
        <dbReference type="ARBA" id="ARBA00014286"/>
    </source>
</evidence>
<keyword evidence="2" id="KW-0732">Signal</keyword>
<dbReference type="InterPro" id="IPR051236">
    <property type="entry name" value="HAT_RTT109-like"/>
</dbReference>
<comment type="caution">
    <text evidence="3">The sequence shown here is derived from an EMBL/GenBank/DDBJ whole genome shotgun (WGS) entry which is preliminary data.</text>
</comment>
<dbReference type="InterPro" id="IPR039559">
    <property type="entry name" value="AIM6_PI-PLC-like_dom"/>
</dbReference>
<sequence length="260" mass="29622">MRLTFTTLFVLLFAPLAFTQNIKAYTTAQAHSHNDYTRKKPFFDAYEQQFGSIEADLFLVDDSLYVAHDQKEINRKRTFAALYLQPILEQTQKNGGNIYPQQNVPLQLLIDLKTSGPETLAALVKLLDPHKQIFAPSGSVKIVISGNLPAPAQFGEYPSYIFFDGRPENTYTPEQLKRIGLISQSFQKYSKWNGEGPLTEKEKKVLQKVIGQVHDSGKKVRLWATPDNINSWRTLMSMGVDYLNTDKVREMGDYLRTAPR</sequence>
<evidence type="ECO:0000313" key="3">
    <source>
        <dbReference type="EMBL" id="CAG5069690.1"/>
    </source>
</evidence>
<name>A0ABM8UQ97_9BACT</name>
<proteinExistence type="predicted"/>
<reference evidence="3 4" key="1">
    <citation type="submission" date="2021-04" db="EMBL/GenBank/DDBJ databases">
        <authorList>
            <person name="Rodrigo-Torres L."/>
            <person name="Arahal R. D."/>
            <person name="Lucena T."/>
        </authorList>
    </citation>
    <scope>NUCLEOTIDE SEQUENCE [LARGE SCALE GENOMIC DNA]</scope>
    <source>
        <strain evidence="3 4">CECT 9623</strain>
    </source>
</reference>
<dbReference type="Gene3D" id="3.20.20.190">
    <property type="entry name" value="Phosphatidylinositol (PI) phosphodiesterase"/>
    <property type="match status" value="1"/>
</dbReference>
<evidence type="ECO:0000256" key="2">
    <source>
        <dbReference type="SAM" id="SignalP"/>
    </source>
</evidence>
<dbReference type="Pfam" id="PF13653">
    <property type="entry name" value="GDPD_2"/>
    <property type="match status" value="1"/>
</dbReference>
<organism evidence="3 4">
    <name type="scientific">Dyadobacter linearis</name>
    <dbReference type="NCBI Taxonomy" id="2823330"/>
    <lineage>
        <taxon>Bacteria</taxon>
        <taxon>Pseudomonadati</taxon>
        <taxon>Bacteroidota</taxon>
        <taxon>Cytophagia</taxon>
        <taxon>Cytophagales</taxon>
        <taxon>Spirosomataceae</taxon>
        <taxon>Dyadobacter</taxon>
    </lineage>
</organism>
<dbReference type="Proteomes" id="UP000679725">
    <property type="component" value="Unassembled WGS sequence"/>
</dbReference>
<dbReference type="CDD" id="cd08577">
    <property type="entry name" value="PI-PLCc_GDPD_SF_unchar3"/>
    <property type="match status" value="1"/>
</dbReference>
<dbReference type="EMBL" id="CAJRAU010000003">
    <property type="protein sequence ID" value="CAG5069690.1"/>
    <property type="molecule type" value="Genomic_DNA"/>
</dbReference>
<feature type="signal peptide" evidence="2">
    <location>
        <begin position="1"/>
        <end position="19"/>
    </location>
</feature>
<dbReference type="PANTHER" id="PTHR31571:SF1">
    <property type="entry name" value="ALTERED INHERITANCE OF MITOCHONDRIA PROTEIN 6"/>
    <property type="match status" value="1"/>
</dbReference>
<dbReference type="SUPFAM" id="SSF51695">
    <property type="entry name" value="PLC-like phosphodiesterases"/>
    <property type="match status" value="1"/>
</dbReference>
<dbReference type="RefSeq" id="WP_215233785.1">
    <property type="nucleotide sequence ID" value="NZ_CAJRAU010000003.1"/>
</dbReference>
<feature type="chain" id="PRO_5046531696" description="Altered inheritance of mitochondria protein 6" evidence="2">
    <location>
        <begin position="20"/>
        <end position="260"/>
    </location>
</feature>
<dbReference type="PANTHER" id="PTHR31571">
    <property type="entry name" value="ALTERED INHERITANCE OF MITOCHONDRIA PROTEIN 6"/>
    <property type="match status" value="1"/>
</dbReference>
<evidence type="ECO:0000313" key="4">
    <source>
        <dbReference type="Proteomes" id="UP000679725"/>
    </source>
</evidence>
<keyword evidence="4" id="KW-1185">Reference proteome</keyword>
<gene>
    <name evidence="3" type="ORF">DYBT9623_02427</name>
</gene>
<accession>A0ABM8UQ97</accession>
<dbReference type="InterPro" id="IPR017946">
    <property type="entry name" value="PLC-like_Pdiesterase_TIM-brl"/>
</dbReference>